<organism evidence="2 3">
    <name type="scientific">Terfezia boudieri ATCC MYA-4762</name>
    <dbReference type="NCBI Taxonomy" id="1051890"/>
    <lineage>
        <taxon>Eukaryota</taxon>
        <taxon>Fungi</taxon>
        <taxon>Dikarya</taxon>
        <taxon>Ascomycota</taxon>
        <taxon>Pezizomycotina</taxon>
        <taxon>Pezizomycetes</taxon>
        <taxon>Pezizales</taxon>
        <taxon>Pezizaceae</taxon>
        <taxon>Terfezia</taxon>
    </lineage>
</organism>
<evidence type="ECO:0000256" key="1">
    <source>
        <dbReference type="SAM" id="Phobius"/>
    </source>
</evidence>
<dbReference type="Proteomes" id="UP000267821">
    <property type="component" value="Unassembled WGS sequence"/>
</dbReference>
<dbReference type="AlphaFoldDB" id="A0A3N4M8E3"/>
<keyword evidence="1" id="KW-1133">Transmembrane helix</keyword>
<evidence type="ECO:0000313" key="3">
    <source>
        <dbReference type="Proteomes" id="UP000267821"/>
    </source>
</evidence>
<evidence type="ECO:0000313" key="2">
    <source>
        <dbReference type="EMBL" id="RPB29002.1"/>
    </source>
</evidence>
<dbReference type="EMBL" id="ML121528">
    <property type="protein sequence ID" value="RPB29002.1"/>
    <property type="molecule type" value="Genomic_DNA"/>
</dbReference>
<proteinExistence type="predicted"/>
<feature type="transmembrane region" description="Helical" evidence="1">
    <location>
        <begin position="19"/>
        <end position="37"/>
    </location>
</feature>
<accession>A0A3N4M8E3</accession>
<protein>
    <submittedName>
        <fullName evidence="2">Uncharacterized protein</fullName>
    </submittedName>
</protein>
<gene>
    <name evidence="2" type="ORF">L211DRAFT_252204</name>
</gene>
<dbReference type="InParanoid" id="A0A3N4M8E3"/>
<keyword evidence="1" id="KW-0472">Membrane</keyword>
<name>A0A3N4M8E3_9PEZI</name>
<sequence length="91" mass="10545">MPDVGSIFRRTYRVFKRPIFSMSLSSLIIVLSSAVTFRNITSLYHNPILCEFIIAMLCIWGQDAGEGLLVWRQILFNGHYIGFHDRPIIDR</sequence>
<reference evidence="2 3" key="1">
    <citation type="journal article" date="2018" name="Nat. Ecol. Evol.">
        <title>Pezizomycetes genomes reveal the molecular basis of ectomycorrhizal truffle lifestyle.</title>
        <authorList>
            <person name="Murat C."/>
            <person name="Payen T."/>
            <person name="Noel B."/>
            <person name="Kuo A."/>
            <person name="Morin E."/>
            <person name="Chen J."/>
            <person name="Kohler A."/>
            <person name="Krizsan K."/>
            <person name="Balestrini R."/>
            <person name="Da Silva C."/>
            <person name="Montanini B."/>
            <person name="Hainaut M."/>
            <person name="Levati E."/>
            <person name="Barry K.W."/>
            <person name="Belfiori B."/>
            <person name="Cichocki N."/>
            <person name="Clum A."/>
            <person name="Dockter R.B."/>
            <person name="Fauchery L."/>
            <person name="Guy J."/>
            <person name="Iotti M."/>
            <person name="Le Tacon F."/>
            <person name="Lindquist E.A."/>
            <person name="Lipzen A."/>
            <person name="Malagnac F."/>
            <person name="Mello A."/>
            <person name="Molinier V."/>
            <person name="Miyauchi S."/>
            <person name="Poulain J."/>
            <person name="Riccioni C."/>
            <person name="Rubini A."/>
            <person name="Sitrit Y."/>
            <person name="Splivallo R."/>
            <person name="Traeger S."/>
            <person name="Wang M."/>
            <person name="Zifcakova L."/>
            <person name="Wipf D."/>
            <person name="Zambonelli A."/>
            <person name="Paolocci F."/>
            <person name="Nowrousian M."/>
            <person name="Ottonello S."/>
            <person name="Baldrian P."/>
            <person name="Spatafora J.W."/>
            <person name="Henrissat B."/>
            <person name="Nagy L.G."/>
            <person name="Aury J.M."/>
            <person name="Wincker P."/>
            <person name="Grigoriev I.V."/>
            <person name="Bonfante P."/>
            <person name="Martin F.M."/>
        </authorList>
    </citation>
    <scope>NUCLEOTIDE SEQUENCE [LARGE SCALE GENOMIC DNA]</scope>
    <source>
        <strain evidence="2 3">ATCC MYA-4762</strain>
    </source>
</reference>
<keyword evidence="1" id="KW-0812">Transmembrane</keyword>
<keyword evidence="3" id="KW-1185">Reference proteome</keyword>